<comment type="caution">
    <text evidence="7">The sequence shown here is derived from an EMBL/GenBank/DDBJ whole genome shotgun (WGS) entry which is preliminary data.</text>
</comment>
<dbReference type="Pfam" id="PF04932">
    <property type="entry name" value="Wzy_C"/>
    <property type="match status" value="1"/>
</dbReference>
<sequence length="611" mass="69144">MYDDMYKDLYGEEYEGNWYSVIPLIFLVSLVPLIVYGKAMKLTGDYFKYWNGSSQSLDFFSYYKGIWIMVFTIIALIILGVKLVSKEIKIHKNTIYIPMIIYSILIVLSTVFSDFKGISIWGFVERYEGMIVLLCYMLILFTTINIVKDKAAIKVILIALICSALIIGTIGILQYFGHDIFKTMTGKKLILPSQLQNRAANLKFQFGDKMIYATLYHYNYVGSYMAMLFPLTFTLFILIKNKFYKSIMALVSLLMFLNLILCHSRAGIIGGIIAILILITTLRKYFIENWKLTAAILVVALIGGVGFNIYSKGMLKARIGSLFEDAESLAKASNTSLLRDVVEKDKSLQIVFSDKTLKIQSDNDNIIFKDDKDNIINTERNVQSGQVVLKEDKFKDLIIDMEEYSTSTGKKYTMNITRGSLKIPLIINSGHFSFVNEYGDSLEIKAAEKWGLEGKEKLGSARGYIWSRSIPLLKHTVILGYGPDTFAAKFPQDDYVGKLVAYDTVSMLVDKAHNLYLENAINIGVLGLISFLAMFVIYFMSCAKLYFKNEFNDFYSIVGLAIFIAICGYLGAGFFNDSVVSVAPVFWVLFGMGVSVNYKLKNNRIDKENVN</sequence>
<dbReference type="AlphaFoldDB" id="A0A934HYI0"/>
<gene>
    <name evidence="7" type="ORF">I6U51_12805</name>
</gene>
<feature type="transmembrane region" description="Helical" evidence="5">
    <location>
        <begin position="20"/>
        <end position="39"/>
    </location>
</feature>
<feature type="transmembrane region" description="Helical" evidence="5">
    <location>
        <begin position="554"/>
        <end position="572"/>
    </location>
</feature>
<evidence type="ECO:0000256" key="4">
    <source>
        <dbReference type="ARBA" id="ARBA00023136"/>
    </source>
</evidence>
<keyword evidence="3 5" id="KW-1133">Transmembrane helix</keyword>
<keyword evidence="8" id="KW-1185">Reference proteome</keyword>
<evidence type="ECO:0000259" key="6">
    <source>
        <dbReference type="Pfam" id="PF04932"/>
    </source>
</evidence>
<keyword evidence="2 5" id="KW-0812">Transmembrane</keyword>
<feature type="transmembrane region" description="Helical" evidence="5">
    <location>
        <begin position="292"/>
        <end position="310"/>
    </location>
</feature>
<dbReference type="GO" id="GO:0016020">
    <property type="term" value="C:membrane"/>
    <property type="evidence" value="ECO:0007669"/>
    <property type="project" value="UniProtKB-SubCell"/>
</dbReference>
<reference evidence="7" key="1">
    <citation type="submission" date="2020-12" db="EMBL/GenBank/DDBJ databases">
        <title>Clostridium thailandense sp. nov., a novel acetogenic bacterium isolated from peat land soil in Thailand.</title>
        <authorList>
            <person name="Chaikitkaew S."/>
            <person name="Birkeland N.K."/>
        </authorList>
    </citation>
    <scope>NUCLEOTIDE SEQUENCE</scope>
    <source>
        <strain evidence="7">DSM 17425</strain>
    </source>
</reference>
<evidence type="ECO:0000256" key="3">
    <source>
        <dbReference type="ARBA" id="ARBA00022989"/>
    </source>
</evidence>
<feature type="transmembrane region" description="Helical" evidence="5">
    <location>
        <begin position="127"/>
        <end position="147"/>
    </location>
</feature>
<dbReference type="Proteomes" id="UP000622687">
    <property type="component" value="Unassembled WGS sequence"/>
</dbReference>
<evidence type="ECO:0000313" key="8">
    <source>
        <dbReference type="Proteomes" id="UP000622687"/>
    </source>
</evidence>
<keyword evidence="7" id="KW-0436">Ligase</keyword>
<evidence type="ECO:0000256" key="2">
    <source>
        <dbReference type="ARBA" id="ARBA00022692"/>
    </source>
</evidence>
<dbReference type="EMBL" id="JAEEGB010000014">
    <property type="protein sequence ID" value="MBI6873579.1"/>
    <property type="molecule type" value="Genomic_DNA"/>
</dbReference>
<feature type="transmembrane region" description="Helical" evidence="5">
    <location>
        <begin position="153"/>
        <end position="177"/>
    </location>
</feature>
<feature type="transmembrane region" description="Helical" evidence="5">
    <location>
        <begin position="578"/>
        <end position="598"/>
    </location>
</feature>
<dbReference type="InterPro" id="IPR007016">
    <property type="entry name" value="O-antigen_ligase-rel_domated"/>
</dbReference>
<evidence type="ECO:0000313" key="7">
    <source>
        <dbReference type="EMBL" id="MBI6873579.1"/>
    </source>
</evidence>
<dbReference type="PANTHER" id="PTHR37422:SF13">
    <property type="entry name" value="LIPOPOLYSACCHARIDE BIOSYNTHESIS PROTEIN PA4999-RELATED"/>
    <property type="match status" value="1"/>
</dbReference>
<feature type="transmembrane region" description="Helical" evidence="5">
    <location>
        <begin position="465"/>
        <end position="482"/>
    </location>
</feature>
<name>A0A934HYI0_9CLOT</name>
<dbReference type="GO" id="GO:0016874">
    <property type="term" value="F:ligase activity"/>
    <property type="evidence" value="ECO:0007669"/>
    <property type="project" value="UniProtKB-KW"/>
</dbReference>
<organism evidence="7 8">
    <name type="scientific">Clostridium aciditolerans</name>
    <dbReference type="NCBI Taxonomy" id="339861"/>
    <lineage>
        <taxon>Bacteria</taxon>
        <taxon>Bacillati</taxon>
        <taxon>Bacillota</taxon>
        <taxon>Clostridia</taxon>
        <taxon>Eubacteriales</taxon>
        <taxon>Clostridiaceae</taxon>
        <taxon>Clostridium</taxon>
    </lineage>
</organism>
<feature type="transmembrane region" description="Helical" evidence="5">
    <location>
        <begin position="95"/>
        <end position="115"/>
    </location>
</feature>
<feature type="transmembrane region" description="Helical" evidence="5">
    <location>
        <begin position="60"/>
        <end position="83"/>
    </location>
</feature>
<evidence type="ECO:0000256" key="5">
    <source>
        <dbReference type="SAM" id="Phobius"/>
    </source>
</evidence>
<keyword evidence="4 5" id="KW-0472">Membrane</keyword>
<evidence type="ECO:0000256" key="1">
    <source>
        <dbReference type="ARBA" id="ARBA00004141"/>
    </source>
</evidence>
<feature type="transmembrane region" description="Helical" evidence="5">
    <location>
        <begin position="268"/>
        <end position="286"/>
    </location>
</feature>
<dbReference type="InterPro" id="IPR051533">
    <property type="entry name" value="WaaL-like"/>
</dbReference>
<protein>
    <submittedName>
        <fullName evidence="7">O-antigen ligase family protein</fullName>
    </submittedName>
</protein>
<feature type="domain" description="O-antigen ligase-related" evidence="6">
    <location>
        <begin position="445"/>
        <end position="532"/>
    </location>
</feature>
<dbReference type="PANTHER" id="PTHR37422">
    <property type="entry name" value="TEICHURONIC ACID BIOSYNTHESIS PROTEIN TUAE"/>
    <property type="match status" value="1"/>
</dbReference>
<feature type="transmembrane region" description="Helical" evidence="5">
    <location>
        <begin position="218"/>
        <end position="237"/>
    </location>
</feature>
<proteinExistence type="predicted"/>
<dbReference type="RefSeq" id="WP_211143005.1">
    <property type="nucleotide sequence ID" value="NZ_JAEEGB010000014.1"/>
</dbReference>
<comment type="subcellular location">
    <subcellularLocation>
        <location evidence="1">Membrane</location>
        <topology evidence="1">Multi-pass membrane protein</topology>
    </subcellularLocation>
</comment>
<accession>A0A934HYI0</accession>
<feature type="transmembrane region" description="Helical" evidence="5">
    <location>
        <begin position="520"/>
        <end position="542"/>
    </location>
</feature>